<dbReference type="FunFam" id="1.10.10.10:FF:000001">
    <property type="entry name" value="LysR family transcriptional regulator"/>
    <property type="match status" value="1"/>
</dbReference>
<accession>A0A0H3AW03</accession>
<keyword evidence="3" id="KW-0238">DNA-binding</keyword>
<evidence type="ECO:0000313" key="8">
    <source>
        <dbReference type="Proteomes" id="UP000006383"/>
    </source>
</evidence>
<dbReference type="GO" id="GO:0032993">
    <property type="term" value="C:protein-DNA complex"/>
    <property type="evidence" value="ECO:0007669"/>
    <property type="project" value="TreeGrafter"/>
</dbReference>
<evidence type="ECO:0000256" key="1">
    <source>
        <dbReference type="ARBA" id="ARBA00009437"/>
    </source>
</evidence>
<dbReference type="HOGENOM" id="CLU_039613_6_4_5"/>
<dbReference type="Gene3D" id="3.40.190.10">
    <property type="entry name" value="Periplasmic binding protein-like II"/>
    <property type="match status" value="2"/>
</dbReference>
<evidence type="ECO:0000259" key="6">
    <source>
        <dbReference type="PROSITE" id="PS50931"/>
    </source>
</evidence>
<evidence type="ECO:0000256" key="3">
    <source>
        <dbReference type="ARBA" id="ARBA00023125"/>
    </source>
</evidence>
<keyword evidence="4" id="KW-0010">Activator</keyword>
<dbReference type="InterPro" id="IPR036388">
    <property type="entry name" value="WH-like_DNA-bd_sf"/>
</dbReference>
<dbReference type="PROSITE" id="PS50931">
    <property type="entry name" value="HTH_LYSR"/>
    <property type="match status" value="1"/>
</dbReference>
<dbReference type="PRINTS" id="PR00039">
    <property type="entry name" value="HTHLYSR"/>
</dbReference>
<keyword evidence="2" id="KW-0805">Transcription regulation</keyword>
<dbReference type="PANTHER" id="PTHR30346">
    <property type="entry name" value="TRANSCRIPTIONAL DUAL REGULATOR HCAR-RELATED"/>
    <property type="match status" value="1"/>
</dbReference>
<sequence>MFTVRQIRYFDALASTLHFRKAAELAHVSQPALSAQIAEMEAIAGAPLFERSQRQVIMTELGKHLYPGIKAILRELQKLEEIAAQSRGLLQTGIKLGIIPTVAPYLVPVLIPLLHEQHPSFRLQLRESVTAKLLEELHAGDLDAIVAALPIDDEKLSHQKLFDDRFLIATSTNDHTVLASPMTQNHAALERLLLLEEGHCMRDQALAVCTLPSQRQLVKYGATSMSTLLQMVSHGMGLTLIPEIAVRAEARSNHMRIVPFEGEQPKREIALFWRRQSMRGKDFRALAECIAESANKLKIDPSKIDTLLDNPSTLHIINVTLSLKV</sequence>
<dbReference type="InterPro" id="IPR005119">
    <property type="entry name" value="LysR_subst-bd"/>
</dbReference>
<protein>
    <submittedName>
        <fullName evidence="7">Transcriptional regulator OxyR</fullName>
    </submittedName>
</protein>
<dbReference type="Pfam" id="PF03466">
    <property type="entry name" value="LysR_substrate"/>
    <property type="match status" value="1"/>
</dbReference>
<proteinExistence type="inferred from homology"/>
<dbReference type="AlphaFoldDB" id="A0A0H3AW03"/>
<dbReference type="PANTHER" id="PTHR30346:SF26">
    <property type="entry name" value="HYDROGEN PEROXIDE-INDUCIBLE GENES ACTIVATOR"/>
    <property type="match status" value="1"/>
</dbReference>
<name>A0A0H3AW03_BRUO2</name>
<dbReference type="PhylomeDB" id="A0A0H3AW03"/>
<dbReference type="Proteomes" id="UP000006383">
    <property type="component" value="Chromosome II"/>
</dbReference>
<dbReference type="KEGG" id="bov:BOV_A0321"/>
<dbReference type="GO" id="GO:0003700">
    <property type="term" value="F:DNA-binding transcription factor activity"/>
    <property type="evidence" value="ECO:0007669"/>
    <property type="project" value="InterPro"/>
</dbReference>
<dbReference type="CDD" id="cd08411">
    <property type="entry name" value="PBP2_OxyR"/>
    <property type="match status" value="1"/>
</dbReference>
<dbReference type="InterPro" id="IPR036390">
    <property type="entry name" value="WH_DNA-bd_sf"/>
</dbReference>
<comment type="similarity">
    <text evidence="1">Belongs to the LysR transcriptional regulatory family.</text>
</comment>
<keyword evidence="8" id="KW-1185">Reference proteome</keyword>
<evidence type="ECO:0000256" key="5">
    <source>
        <dbReference type="ARBA" id="ARBA00023163"/>
    </source>
</evidence>
<evidence type="ECO:0000256" key="4">
    <source>
        <dbReference type="ARBA" id="ARBA00023159"/>
    </source>
</evidence>
<feature type="domain" description="HTH lysR-type" evidence="6">
    <location>
        <begin position="2"/>
        <end position="59"/>
    </location>
</feature>
<dbReference type="InterPro" id="IPR000847">
    <property type="entry name" value="LysR_HTH_N"/>
</dbReference>
<dbReference type="GO" id="GO:0003677">
    <property type="term" value="F:DNA binding"/>
    <property type="evidence" value="ECO:0007669"/>
    <property type="project" value="UniProtKB-KW"/>
</dbReference>
<keyword evidence="5" id="KW-0804">Transcription</keyword>
<evidence type="ECO:0000256" key="2">
    <source>
        <dbReference type="ARBA" id="ARBA00023015"/>
    </source>
</evidence>
<dbReference type="Pfam" id="PF00126">
    <property type="entry name" value="HTH_1"/>
    <property type="match status" value="1"/>
</dbReference>
<dbReference type="SUPFAM" id="SSF46785">
    <property type="entry name" value="Winged helix' DNA-binding domain"/>
    <property type="match status" value="1"/>
</dbReference>
<reference evidence="8" key="1">
    <citation type="journal article" date="2009" name="PLoS ONE">
        <title>Genome degradation in Brucella ovis corresponds with narrowing of its host range and tissue tropism.</title>
        <authorList>
            <person name="Tsolis R.M."/>
            <person name="Seshadri R."/>
            <person name="Santos R.L."/>
            <person name="Sangari F.J."/>
            <person name="Lobo J.M."/>
            <person name="de Jong M.F."/>
            <person name="Ren Q."/>
            <person name="Myers G."/>
            <person name="Brinkac L.M."/>
            <person name="Nelson W.C."/>
            <person name="Deboy R.T."/>
            <person name="Angiuoli S."/>
            <person name="Khouri H."/>
            <person name="Dimitrov G."/>
            <person name="Robinson J.R."/>
            <person name="Mulligan S."/>
            <person name="Walker R.L."/>
            <person name="Elzer P.E."/>
            <person name="Hassan K.A."/>
            <person name="Paulsen I.T."/>
        </authorList>
    </citation>
    <scope>NUCLEOTIDE SEQUENCE [LARGE SCALE GENOMIC DNA]</scope>
    <source>
        <strain evidence="8">ATCC 25840 / 63/290 / NCTC 10512</strain>
    </source>
</reference>
<dbReference type="Gene3D" id="1.10.10.10">
    <property type="entry name" value="Winged helix-like DNA-binding domain superfamily/Winged helix DNA-binding domain"/>
    <property type="match status" value="1"/>
</dbReference>
<dbReference type="GeneID" id="45125729"/>
<organism evidence="7 8">
    <name type="scientific">Brucella ovis (strain ATCC 25840 / 63/290 / NCTC 10512)</name>
    <dbReference type="NCBI Taxonomy" id="444178"/>
    <lineage>
        <taxon>Bacteria</taxon>
        <taxon>Pseudomonadati</taxon>
        <taxon>Pseudomonadota</taxon>
        <taxon>Alphaproteobacteria</taxon>
        <taxon>Hyphomicrobiales</taxon>
        <taxon>Brucellaceae</taxon>
        <taxon>Brucella/Ochrobactrum group</taxon>
        <taxon>Brucella</taxon>
    </lineage>
</organism>
<dbReference type="EMBL" id="CP000709">
    <property type="protein sequence ID" value="ABQ62728.1"/>
    <property type="molecule type" value="Genomic_DNA"/>
</dbReference>
<dbReference type="SUPFAM" id="SSF53850">
    <property type="entry name" value="Periplasmic binding protein-like II"/>
    <property type="match status" value="1"/>
</dbReference>
<gene>
    <name evidence="7" type="primary">oxyR</name>
    <name evidence="7" type="ordered locus">BOV_A0321</name>
</gene>
<evidence type="ECO:0000313" key="7">
    <source>
        <dbReference type="EMBL" id="ABQ62728.1"/>
    </source>
</evidence>
<dbReference type="RefSeq" id="WP_006015535.1">
    <property type="nucleotide sequence ID" value="NC_009504.1"/>
</dbReference>